<protein>
    <recommendedName>
        <fullName evidence="2">Inositol 1,4,5-trisphosphate/ryanodine receptor domain-containing protein</fullName>
    </recommendedName>
</protein>
<evidence type="ECO:0000313" key="4">
    <source>
        <dbReference type="Proteomes" id="UP000324800"/>
    </source>
</evidence>
<accession>A0A5J4UMG8</accession>
<dbReference type="Pfam" id="PF08709">
    <property type="entry name" value="Ins145_P3_rec"/>
    <property type="match status" value="1"/>
</dbReference>
<sequence length="871" mass="98507">LSIVRYSELFFFSHITSKNLLLLTARKNSAAHCVVPEDYTSPTLVSFATFGQYCWEICPQLEFSQLEALNSETERIGRFQMSDVMNERRNNLIKESRFFGSPVLYGQIIVLRSLLGQCYLSLVRNIDGCTTALSLGNSACYFRIQPVSIFRSVGEPVIEGDSIALVSVNLNLHISVQTPIVISQNKNISLRIQDVRLIGTTPSFSWTLTRYGTSVNAQQRRLDGSYLRPSETMLAGIPIRISQLEANGFLSAHTSISYSIPKKFLLEDPNMFQEDVQQEIQETEIEEDKFSIHDEPDFVFASSVPSIRMVKFNKNQFIHNSNSRSLNEAMIKADIDSTKSNALVTLTSTTALFPPLPLCFAYSSKDIGVADIWEIERLSVHNVRGHQSLLKSLQVVGQPLSYSDPFRLRHILSGLFLAMMSDDYERISSVAYRTKIDLGKNNKNNNIIFDQGLRYEDQYIYGQEELDSEKQDEDAQFNNSNQTSSSQLYDGTSLNENYSKKDKNQQQFSPRFVLLPNPPLTLSMFVLLPPIIAEGAKGLNRIIEPGNTSLLFHTSTLCEVVPGEKFQFGIDRMIYEAKIADREKEQQTKIRLQEETNMLSQKNNVIGLQIDQSNNSLKDTINTQNNQQIQSQQQQLPQIISIQTQEKEDQSGSIKIKKGIKQEEQISDSTSFTSASSLGSQGIEEEDASFQLEPYSIAFTLHSMSNQQRNHILSSLVQKNFAIRQIHTIYQNMKENVTLALNEKQKRRWGWGWGRSLLHSRVISTVSHEQPKLNTVNINADKDIVVIPPQLSFFGRFFGGFSKKKQPQQESESIKKDEKPSLQQIMKKVNIPSLLIQQKAKPASTIDSTIVVKLDQNILSSLIPIASQNNS</sequence>
<feature type="compositionally biased region" description="Low complexity" evidence="1">
    <location>
        <begin position="476"/>
        <end position="487"/>
    </location>
</feature>
<dbReference type="EMBL" id="SNRW01014404">
    <property type="protein sequence ID" value="KAA6371493.1"/>
    <property type="molecule type" value="Genomic_DNA"/>
</dbReference>
<dbReference type="Proteomes" id="UP000324800">
    <property type="component" value="Unassembled WGS sequence"/>
</dbReference>
<feature type="region of interest" description="Disordered" evidence="1">
    <location>
        <begin position="470"/>
        <end position="505"/>
    </location>
</feature>
<feature type="region of interest" description="Disordered" evidence="1">
    <location>
        <begin position="660"/>
        <end position="680"/>
    </location>
</feature>
<evidence type="ECO:0000256" key="1">
    <source>
        <dbReference type="SAM" id="MobiDB-lite"/>
    </source>
</evidence>
<dbReference type="Gene3D" id="2.80.10.50">
    <property type="match status" value="1"/>
</dbReference>
<dbReference type="InterPro" id="IPR015925">
    <property type="entry name" value="Ryanodine_IP3_receptor"/>
</dbReference>
<feature type="compositionally biased region" description="Low complexity" evidence="1">
    <location>
        <begin position="667"/>
        <end position="680"/>
    </location>
</feature>
<reference evidence="3 4" key="1">
    <citation type="submission" date="2019-03" db="EMBL/GenBank/DDBJ databases">
        <title>Single cell metagenomics reveals metabolic interactions within the superorganism composed of flagellate Streblomastix strix and complex community of Bacteroidetes bacteria on its surface.</title>
        <authorList>
            <person name="Treitli S.C."/>
            <person name="Kolisko M."/>
            <person name="Husnik F."/>
            <person name="Keeling P."/>
            <person name="Hampl V."/>
        </authorList>
    </citation>
    <scope>NUCLEOTIDE SEQUENCE [LARGE SCALE GENOMIC DNA]</scope>
    <source>
        <strain evidence="3">ST1C</strain>
    </source>
</reference>
<dbReference type="GO" id="GO:0006816">
    <property type="term" value="P:calcium ion transport"/>
    <property type="evidence" value="ECO:0007669"/>
    <property type="project" value="InterPro"/>
</dbReference>
<name>A0A5J4UMG8_9EUKA</name>
<feature type="compositionally biased region" description="Polar residues" evidence="1">
    <location>
        <begin position="488"/>
        <end position="497"/>
    </location>
</feature>
<evidence type="ECO:0000259" key="2">
    <source>
        <dbReference type="Pfam" id="PF08709"/>
    </source>
</evidence>
<dbReference type="PANTHER" id="PTHR13715:SF99">
    <property type="entry name" value="INOSITOL 1,4,5-TRISPHOSPHATE RECEPTOR-LIKE PROTEIN A"/>
    <property type="match status" value="1"/>
</dbReference>
<organism evidence="3 4">
    <name type="scientific">Streblomastix strix</name>
    <dbReference type="NCBI Taxonomy" id="222440"/>
    <lineage>
        <taxon>Eukaryota</taxon>
        <taxon>Metamonada</taxon>
        <taxon>Preaxostyla</taxon>
        <taxon>Oxymonadida</taxon>
        <taxon>Streblomastigidae</taxon>
        <taxon>Streblomastix</taxon>
    </lineage>
</organism>
<gene>
    <name evidence="3" type="ORF">EZS28_032980</name>
</gene>
<comment type="caution">
    <text evidence="3">The sequence shown here is derived from an EMBL/GenBank/DDBJ whole genome shotgun (WGS) entry which is preliminary data.</text>
</comment>
<feature type="non-terminal residue" evidence="3">
    <location>
        <position position="1"/>
    </location>
</feature>
<dbReference type="InterPro" id="IPR014821">
    <property type="entry name" value="Ins145_P3_rcpt"/>
</dbReference>
<evidence type="ECO:0000313" key="3">
    <source>
        <dbReference type="EMBL" id="KAA6371493.1"/>
    </source>
</evidence>
<proteinExistence type="predicted"/>
<feature type="domain" description="Inositol 1,4,5-trisphosphate/ryanodine receptor" evidence="2">
    <location>
        <begin position="21"/>
        <end position="185"/>
    </location>
</feature>
<dbReference type="AlphaFoldDB" id="A0A5J4UMG8"/>
<dbReference type="PANTHER" id="PTHR13715">
    <property type="entry name" value="RYANODINE RECEPTOR AND IP3 RECEPTOR"/>
    <property type="match status" value="1"/>
</dbReference>